<feature type="domain" description="Amine oxidase" evidence="1">
    <location>
        <begin position="36"/>
        <end position="444"/>
    </location>
</feature>
<proteinExistence type="predicted"/>
<dbReference type="PANTHER" id="PTHR43734:SF1">
    <property type="entry name" value="PHYTOENE DESATURASE"/>
    <property type="match status" value="1"/>
</dbReference>
<dbReference type="SUPFAM" id="SSF51905">
    <property type="entry name" value="FAD/NAD(P)-binding domain"/>
    <property type="match status" value="1"/>
</dbReference>
<gene>
    <name evidence="2" type="ORF">MANY_39210</name>
</gene>
<dbReference type="AlphaFoldDB" id="A0A6N4WER0"/>
<evidence type="ECO:0000313" key="3">
    <source>
        <dbReference type="Proteomes" id="UP000467249"/>
    </source>
</evidence>
<dbReference type="InterPro" id="IPR002937">
    <property type="entry name" value="Amino_oxidase"/>
</dbReference>
<name>A0A6N4WER0_9MYCO</name>
<dbReference type="Gene3D" id="3.50.50.60">
    <property type="entry name" value="FAD/NAD(P)-binding domain"/>
    <property type="match status" value="1"/>
</dbReference>
<protein>
    <recommendedName>
        <fullName evidence="1">Amine oxidase domain-containing protein</fullName>
    </recommendedName>
</protein>
<sequence>MFDHTDSGEPSVSDLDHDIEPDALQYDALVVGAGAGGLAAAARLNAAGFSTLLVEERAEVGGRASTVDIDGFLVNTGALVIEQGGENGRLFSDIGVAMGTRVPRQPLVLRFGKRDIPVMSGPTGFVFRMLLAVVGGLARRWPRLRPARGKTLEELLEARGANAFVRGLMRNLTTAVFAAEPRDVEAAVFFDYFTKPNAMDIYAMHPEGTIGPWRALADHFERTGGTLWLNSEVIGFSFNDEGLVAGASIRRPDGTAHVGVRVVVSNAGPVATVRMCGDANLPPGYAESVRAQSNPSTLITVNYASRQPLLGSASGVVFFGPTRRLAYAAEPTATCPEVAPAGWRLFLAASTPHPATGEFDEESEVKLLMDDLREHCPGFDDARILSVQICAGEKWPAQRAVAGRDLPQDTPISNLFNVGDGVREWATGGQSGCVQSARLVTERITARFVPGRSALPTS</sequence>
<dbReference type="EMBL" id="AP022620">
    <property type="protein sequence ID" value="BBZ78584.1"/>
    <property type="molecule type" value="Genomic_DNA"/>
</dbReference>
<keyword evidence="3" id="KW-1185">Reference proteome</keyword>
<organism evidence="2 3">
    <name type="scientific">Mycolicibacterium anyangense</name>
    <dbReference type="NCBI Taxonomy" id="1431246"/>
    <lineage>
        <taxon>Bacteria</taxon>
        <taxon>Bacillati</taxon>
        <taxon>Actinomycetota</taxon>
        <taxon>Actinomycetes</taxon>
        <taxon>Mycobacteriales</taxon>
        <taxon>Mycobacteriaceae</taxon>
        <taxon>Mycolicibacterium</taxon>
    </lineage>
</organism>
<evidence type="ECO:0000313" key="2">
    <source>
        <dbReference type="EMBL" id="BBZ78584.1"/>
    </source>
</evidence>
<dbReference type="Pfam" id="PF01593">
    <property type="entry name" value="Amino_oxidase"/>
    <property type="match status" value="1"/>
</dbReference>
<evidence type="ECO:0000259" key="1">
    <source>
        <dbReference type="Pfam" id="PF01593"/>
    </source>
</evidence>
<reference evidence="2 3" key="1">
    <citation type="journal article" date="2019" name="Emerg. Microbes Infect.">
        <title>Comprehensive subspecies identification of 175 nontuberculous mycobacteria species based on 7547 genomic profiles.</title>
        <authorList>
            <person name="Matsumoto Y."/>
            <person name="Kinjo T."/>
            <person name="Motooka D."/>
            <person name="Nabeya D."/>
            <person name="Jung N."/>
            <person name="Uechi K."/>
            <person name="Horii T."/>
            <person name="Iida T."/>
            <person name="Fujita J."/>
            <person name="Nakamura S."/>
        </authorList>
    </citation>
    <scope>NUCLEOTIDE SEQUENCE [LARGE SCALE GENOMIC DNA]</scope>
    <source>
        <strain evidence="2 3">JCM 30275</strain>
    </source>
</reference>
<dbReference type="Gene3D" id="3.90.660.50">
    <property type="match status" value="1"/>
</dbReference>
<dbReference type="Proteomes" id="UP000467249">
    <property type="component" value="Chromosome"/>
</dbReference>
<dbReference type="PANTHER" id="PTHR43734">
    <property type="entry name" value="PHYTOENE DESATURASE"/>
    <property type="match status" value="1"/>
</dbReference>
<accession>A0A6N4WER0</accession>
<dbReference type="InterPro" id="IPR036188">
    <property type="entry name" value="FAD/NAD-bd_sf"/>
</dbReference>
<dbReference type="KEGG" id="many:MANY_39210"/>
<dbReference type="GO" id="GO:0016491">
    <property type="term" value="F:oxidoreductase activity"/>
    <property type="evidence" value="ECO:0007669"/>
    <property type="project" value="InterPro"/>
</dbReference>